<dbReference type="GO" id="GO:0005886">
    <property type="term" value="C:plasma membrane"/>
    <property type="evidence" value="ECO:0007669"/>
    <property type="project" value="TreeGrafter"/>
</dbReference>
<keyword evidence="3" id="KW-1133">Transmembrane helix</keyword>
<dbReference type="SMART" id="SM00267">
    <property type="entry name" value="GGDEF"/>
    <property type="match status" value="1"/>
</dbReference>
<dbReference type="RefSeq" id="WP_013257991.1">
    <property type="nucleotide sequence ID" value="NC_014365.1"/>
</dbReference>
<keyword evidence="3" id="KW-0812">Transmembrane</keyword>
<dbReference type="OrthoDB" id="9813903at2"/>
<comment type="catalytic activity">
    <reaction evidence="2">
        <text>2 GTP = 3',3'-c-di-GMP + 2 diphosphate</text>
        <dbReference type="Rhea" id="RHEA:24898"/>
        <dbReference type="ChEBI" id="CHEBI:33019"/>
        <dbReference type="ChEBI" id="CHEBI:37565"/>
        <dbReference type="ChEBI" id="CHEBI:58805"/>
        <dbReference type="EC" id="2.7.7.65"/>
    </reaction>
</comment>
<dbReference type="Gene3D" id="3.30.70.270">
    <property type="match status" value="1"/>
</dbReference>
<dbReference type="GO" id="GO:0043709">
    <property type="term" value="P:cell adhesion involved in single-species biofilm formation"/>
    <property type="evidence" value="ECO:0007669"/>
    <property type="project" value="TreeGrafter"/>
</dbReference>
<feature type="transmembrane region" description="Helical" evidence="3">
    <location>
        <begin position="101"/>
        <end position="119"/>
    </location>
</feature>
<keyword evidence="6" id="KW-1185">Reference proteome</keyword>
<dbReference type="eggNOG" id="COG3706">
    <property type="taxonomic scope" value="Bacteria"/>
</dbReference>
<sequence>MDLHVDIKTLLLAITVVDFFLAAAMIMFWKVRKTYPGFGLCAASALTIAVTYLLFTIRGLGAPPTLGVVLPNVLVVLTSVLRLEGTKLFLGWSSVKRLNLWLWPVLAVAYFCFFTHVQNDILARTAGSNIFMICIALRLTWLMATKPSGQGKGPYYLAALVFLALALMLIIRLSYMFMDRQVAQQQFIMGVFNAIVLIVAVLVELSWAWIFLVMNSQRLEQEITSAQEKLILLAASDPLTGLVNRRRFLEMGQAELERSLRYGRPLAVLVMDVDHFKRVNDSFGHATGDLVLRQTAQACLAVLREPDVLGRLGGDEFAALLPETTLEGALALAERLRQAVGGLRLDYRGQAVRTSLSIGVAAMKPDDTPHGLIERADAALYKAKHQGRDQVQAA</sequence>
<dbReference type="Pfam" id="PF00990">
    <property type="entry name" value="GGDEF"/>
    <property type="match status" value="1"/>
</dbReference>
<dbReference type="SUPFAM" id="SSF55073">
    <property type="entry name" value="Nucleotide cyclase"/>
    <property type="match status" value="1"/>
</dbReference>
<dbReference type="CDD" id="cd01949">
    <property type="entry name" value="GGDEF"/>
    <property type="match status" value="1"/>
</dbReference>
<evidence type="ECO:0000259" key="4">
    <source>
        <dbReference type="PROSITE" id="PS50887"/>
    </source>
</evidence>
<dbReference type="GO" id="GO:1902201">
    <property type="term" value="P:negative regulation of bacterial-type flagellum-dependent cell motility"/>
    <property type="evidence" value="ECO:0007669"/>
    <property type="project" value="TreeGrafter"/>
</dbReference>
<feature type="transmembrane region" description="Helical" evidence="3">
    <location>
        <begin position="62"/>
        <end position="81"/>
    </location>
</feature>
<name>E1QFS7_DESB2</name>
<dbReference type="InterPro" id="IPR043128">
    <property type="entry name" value="Rev_trsase/Diguanyl_cyclase"/>
</dbReference>
<evidence type="ECO:0000256" key="3">
    <source>
        <dbReference type="SAM" id="Phobius"/>
    </source>
</evidence>
<dbReference type="InterPro" id="IPR029787">
    <property type="entry name" value="Nucleotide_cyclase"/>
</dbReference>
<proteinExistence type="predicted"/>
<dbReference type="KEGG" id="dbr:Deba_1169"/>
<dbReference type="Proteomes" id="UP000009047">
    <property type="component" value="Chromosome"/>
</dbReference>
<protein>
    <recommendedName>
        <fullName evidence="1">diguanylate cyclase</fullName>
        <ecNumber evidence="1">2.7.7.65</ecNumber>
    </recommendedName>
</protein>
<dbReference type="AlphaFoldDB" id="E1QFS7"/>
<evidence type="ECO:0000256" key="2">
    <source>
        <dbReference type="ARBA" id="ARBA00034247"/>
    </source>
</evidence>
<feature type="transmembrane region" description="Helical" evidence="3">
    <location>
        <begin position="9"/>
        <end position="29"/>
    </location>
</feature>
<dbReference type="EMBL" id="CP002085">
    <property type="protein sequence ID" value="ADK84537.1"/>
    <property type="molecule type" value="Genomic_DNA"/>
</dbReference>
<dbReference type="FunFam" id="3.30.70.270:FF:000001">
    <property type="entry name" value="Diguanylate cyclase domain protein"/>
    <property type="match status" value="1"/>
</dbReference>
<dbReference type="EC" id="2.7.7.65" evidence="1"/>
<dbReference type="PANTHER" id="PTHR45138:SF9">
    <property type="entry name" value="DIGUANYLATE CYCLASE DGCM-RELATED"/>
    <property type="match status" value="1"/>
</dbReference>
<dbReference type="InterPro" id="IPR000160">
    <property type="entry name" value="GGDEF_dom"/>
</dbReference>
<evidence type="ECO:0000313" key="5">
    <source>
        <dbReference type="EMBL" id="ADK84537.1"/>
    </source>
</evidence>
<feature type="transmembrane region" description="Helical" evidence="3">
    <location>
        <begin position="35"/>
        <end position="55"/>
    </location>
</feature>
<dbReference type="STRING" id="644282.Deba_1169"/>
<dbReference type="GO" id="GO:0052621">
    <property type="term" value="F:diguanylate cyclase activity"/>
    <property type="evidence" value="ECO:0007669"/>
    <property type="project" value="UniProtKB-EC"/>
</dbReference>
<dbReference type="InterPro" id="IPR050469">
    <property type="entry name" value="Diguanylate_Cyclase"/>
</dbReference>
<reference evidence="5 6" key="1">
    <citation type="journal article" date="2010" name="Stand. Genomic Sci.">
        <title>Complete genome sequence of Desulfarculus baarsii type strain (2st14).</title>
        <authorList>
            <person name="Sun H."/>
            <person name="Spring S."/>
            <person name="Lapidus A."/>
            <person name="Davenport K."/>
            <person name="Del Rio T.G."/>
            <person name="Tice H."/>
            <person name="Nolan M."/>
            <person name="Copeland A."/>
            <person name="Cheng J.F."/>
            <person name="Lucas S."/>
            <person name="Tapia R."/>
            <person name="Goodwin L."/>
            <person name="Pitluck S."/>
            <person name="Ivanova N."/>
            <person name="Pagani I."/>
            <person name="Mavromatis K."/>
            <person name="Ovchinnikova G."/>
            <person name="Pati A."/>
            <person name="Chen A."/>
            <person name="Palaniappan K."/>
            <person name="Hauser L."/>
            <person name="Chang Y.J."/>
            <person name="Jeffries C.D."/>
            <person name="Detter J.C."/>
            <person name="Han C."/>
            <person name="Rohde M."/>
            <person name="Brambilla E."/>
            <person name="Goker M."/>
            <person name="Woyke T."/>
            <person name="Bristow J."/>
            <person name="Eisen J.A."/>
            <person name="Markowitz V."/>
            <person name="Hugenholtz P."/>
            <person name="Kyrpides N.C."/>
            <person name="Klenk H.P."/>
            <person name="Land M."/>
        </authorList>
    </citation>
    <scope>NUCLEOTIDE SEQUENCE [LARGE SCALE GENOMIC DNA]</scope>
    <source>
        <strain evidence="6">ATCC 33931 / DSM 2075 / LMG 7858 / VKM B-1802 / 2st14</strain>
    </source>
</reference>
<accession>E1QFS7</accession>
<dbReference type="PROSITE" id="PS50887">
    <property type="entry name" value="GGDEF"/>
    <property type="match status" value="1"/>
</dbReference>
<organism evidence="5 6">
    <name type="scientific">Desulfarculus baarsii (strain ATCC 33931 / DSM 2075 / LMG 7858 / VKM B-1802 / 2st14)</name>
    <dbReference type="NCBI Taxonomy" id="644282"/>
    <lineage>
        <taxon>Bacteria</taxon>
        <taxon>Pseudomonadati</taxon>
        <taxon>Thermodesulfobacteriota</taxon>
        <taxon>Desulfarculia</taxon>
        <taxon>Desulfarculales</taxon>
        <taxon>Desulfarculaceae</taxon>
        <taxon>Desulfarculus</taxon>
    </lineage>
</organism>
<evidence type="ECO:0000256" key="1">
    <source>
        <dbReference type="ARBA" id="ARBA00012528"/>
    </source>
</evidence>
<evidence type="ECO:0000313" key="6">
    <source>
        <dbReference type="Proteomes" id="UP000009047"/>
    </source>
</evidence>
<feature type="transmembrane region" description="Helical" evidence="3">
    <location>
        <begin position="126"/>
        <end position="144"/>
    </location>
</feature>
<dbReference type="PANTHER" id="PTHR45138">
    <property type="entry name" value="REGULATORY COMPONENTS OF SENSORY TRANSDUCTION SYSTEM"/>
    <property type="match status" value="1"/>
</dbReference>
<keyword evidence="3" id="KW-0472">Membrane</keyword>
<dbReference type="NCBIfam" id="TIGR00254">
    <property type="entry name" value="GGDEF"/>
    <property type="match status" value="1"/>
</dbReference>
<feature type="transmembrane region" description="Helical" evidence="3">
    <location>
        <begin position="187"/>
        <end position="212"/>
    </location>
</feature>
<feature type="transmembrane region" description="Helical" evidence="3">
    <location>
        <begin position="156"/>
        <end position="175"/>
    </location>
</feature>
<dbReference type="HOGENOM" id="CLU_000445_11_1_7"/>
<gene>
    <name evidence="5" type="ordered locus">Deba_1169</name>
</gene>
<feature type="domain" description="GGDEF" evidence="4">
    <location>
        <begin position="264"/>
        <end position="394"/>
    </location>
</feature>